<dbReference type="OrthoDB" id="5835829at2759"/>
<dbReference type="Proteomes" id="UP000829364">
    <property type="component" value="Chromosome 9"/>
</dbReference>
<reference evidence="1" key="1">
    <citation type="submission" date="2021-11" db="EMBL/GenBank/DDBJ databases">
        <title>Purpureocillium_takamizusanense_genome.</title>
        <authorList>
            <person name="Nguyen N.-H."/>
        </authorList>
    </citation>
    <scope>NUCLEOTIDE SEQUENCE</scope>
    <source>
        <strain evidence="1">PT3</strain>
    </source>
</reference>
<sequence length="77" mass="8755">MAGDLYEYRSRSRRRRVSASASSSATAEPWPRVGLLAVNALAYVWSTTVMCEMLHARYTHVKAEERELQDLLRGLRG</sequence>
<dbReference type="AlphaFoldDB" id="A0A9Q8QSG0"/>
<dbReference type="GeneID" id="72071398"/>
<organism evidence="1 2">
    <name type="scientific">Purpureocillium takamizusanense</name>
    <dbReference type="NCBI Taxonomy" id="2060973"/>
    <lineage>
        <taxon>Eukaryota</taxon>
        <taxon>Fungi</taxon>
        <taxon>Dikarya</taxon>
        <taxon>Ascomycota</taxon>
        <taxon>Pezizomycotina</taxon>
        <taxon>Sordariomycetes</taxon>
        <taxon>Hypocreomycetidae</taxon>
        <taxon>Hypocreales</taxon>
        <taxon>Ophiocordycipitaceae</taxon>
        <taxon>Purpureocillium</taxon>
    </lineage>
</organism>
<name>A0A9Q8QSG0_9HYPO</name>
<dbReference type="KEGG" id="ptkz:JDV02_009453"/>
<proteinExistence type="predicted"/>
<evidence type="ECO:0000313" key="1">
    <source>
        <dbReference type="EMBL" id="UNI23647.1"/>
    </source>
</evidence>
<gene>
    <name evidence="1" type="ORF">JDV02_009453</name>
</gene>
<dbReference type="EMBL" id="CP086362">
    <property type="protein sequence ID" value="UNI23647.1"/>
    <property type="molecule type" value="Genomic_DNA"/>
</dbReference>
<evidence type="ECO:0000313" key="2">
    <source>
        <dbReference type="Proteomes" id="UP000829364"/>
    </source>
</evidence>
<keyword evidence="2" id="KW-1185">Reference proteome</keyword>
<protein>
    <submittedName>
        <fullName evidence="1">Uncharacterized protein</fullName>
    </submittedName>
</protein>
<accession>A0A9Q8QSG0</accession>
<dbReference type="RefSeq" id="XP_047847128.1">
    <property type="nucleotide sequence ID" value="XM_047991117.1"/>
</dbReference>